<dbReference type="InterPro" id="IPR024510">
    <property type="entry name" value="DUF2589"/>
</dbReference>
<sequence length="202" mass="22755">MSHSLQTLLEGIYASVLEARRFVNLQHLQLFQSYFETKIVKDPATGEEVEVYVPRLLAMATSRGVGADERYDIIEAPAITLVPMSTLNIDTLEIEFEAKLASFEIKPREDDTEKEAPEENTEDKPEEPEQAEAEEEDTFTVIRRTIDDLFDTASEITVMTKGDSFESSASPAKVKVTFKMTNPPEGVELIQEQLLDYLRSSS</sequence>
<dbReference type="EMBL" id="CP015093">
    <property type="protein sequence ID" value="APZ52326.1"/>
    <property type="molecule type" value="Genomic_DNA"/>
</dbReference>
<evidence type="ECO:0000313" key="3">
    <source>
        <dbReference type="Proteomes" id="UP000187059"/>
    </source>
</evidence>
<dbReference type="RefSeq" id="WP_076698211.1">
    <property type="nucleotide sequence ID" value="NZ_CP015093.1"/>
</dbReference>
<feature type="region of interest" description="Disordered" evidence="1">
    <location>
        <begin position="105"/>
        <end position="138"/>
    </location>
</feature>
<proteinExistence type="predicted"/>
<evidence type="ECO:0000256" key="1">
    <source>
        <dbReference type="SAM" id="MobiDB-lite"/>
    </source>
</evidence>
<organism evidence="2 3">
    <name type="scientific">Salipiger abyssi</name>
    <dbReference type="NCBI Taxonomy" id="1250539"/>
    <lineage>
        <taxon>Bacteria</taxon>
        <taxon>Pseudomonadati</taxon>
        <taxon>Pseudomonadota</taxon>
        <taxon>Alphaproteobacteria</taxon>
        <taxon>Rhodobacterales</taxon>
        <taxon>Roseobacteraceae</taxon>
        <taxon>Salipiger</taxon>
    </lineage>
</organism>
<keyword evidence="3" id="KW-1185">Reference proteome</keyword>
<feature type="compositionally biased region" description="Acidic residues" evidence="1">
    <location>
        <begin position="118"/>
        <end position="138"/>
    </location>
</feature>
<protein>
    <submittedName>
        <fullName evidence="2">Putative DUF2589 protein</fullName>
    </submittedName>
</protein>
<feature type="compositionally biased region" description="Basic and acidic residues" evidence="1">
    <location>
        <begin position="105"/>
        <end position="117"/>
    </location>
</feature>
<dbReference type="KEGG" id="paby:Ga0080574_TMP1992"/>
<dbReference type="Proteomes" id="UP000187059">
    <property type="component" value="Chromosome"/>
</dbReference>
<accession>A0A1P8USK5</accession>
<reference evidence="2 3" key="1">
    <citation type="submission" date="2016-04" db="EMBL/GenBank/DDBJ databases">
        <title>Deep-sea bacteria in the southern Pacific.</title>
        <authorList>
            <person name="Tang K."/>
        </authorList>
    </citation>
    <scope>NUCLEOTIDE SEQUENCE [LARGE SCALE GENOMIC DNA]</scope>
    <source>
        <strain evidence="2 3">JLT2014</strain>
    </source>
</reference>
<dbReference type="Pfam" id="PF11655">
    <property type="entry name" value="DUF2589"/>
    <property type="match status" value="1"/>
</dbReference>
<evidence type="ECO:0000313" key="2">
    <source>
        <dbReference type="EMBL" id="APZ52326.1"/>
    </source>
</evidence>
<gene>
    <name evidence="2" type="ORF">Ga0080574_TMP1992</name>
</gene>
<name>A0A1P8USK5_9RHOB</name>
<dbReference type="AlphaFoldDB" id="A0A1P8USK5"/>